<dbReference type="EMBL" id="JASBWV010000003">
    <property type="protein sequence ID" value="KAJ9127055.1"/>
    <property type="molecule type" value="Genomic_DNA"/>
</dbReference>
<keyword evidence="2" id="KW-1185">Reference proteome</keyword>
<comment type="caution">
    <text evidence="1">The sequence shown here is derived from an EMBL/GenBank/DDBJ whole genome shotgun (WGS) entry which is preliminary data.</text>
</comment>
<name>A0ACC2XTY0_9TREE</name>
<evidence type="ECO:0000313" key="1">
    <source>
        <dbReference type="EMBL" id="KAJ9127055.1"/>
    </source>
</evidence>
<organism evidence="1 2">
    <name type="scientific">Naganishia onofrii</name>
    <dbReference type="NCBI Taxonomy" id="1851511"/>
    <lineage>
        <taxon>Eukaryota</taxon>
        <taxon>Fungi</taxon>
        <taxon>Dikarya</taxon>
        <taxon>Basidiomycota</taxon>
        <taxon>Agaricomycotina</taxon>
        <taxon>Tremellomycetes</taxon>
        <taxon>Filobasidiales</taxon>
        <taxon>Filobasidiaceae</taxon>
        <taxon>Naganishia</taxon>
    </lineage>
</organism>
<evidence type="ECO:0000313" key="2">
    <source>
        <dbReference type="Proteomes" id="UP001234202"/>
    </source>
</evidence>
<proteinExistence type="predicted"/>
<gene>
    <name evidence="1" type="ORF">QFC24_001287</name>
</gene>
<accession>A0ACC2XTY0</accession>
<protein>
    <submittedName>
        <fullName evidence="1">Uncharacterized protein</fullName>
    </submittedName>
</protein>
<dbReference type="Proteomes" id="UP001234202">
    <property type="component" value="Unassembled WGS sequence"/>
</dbReference>
<reference evidence="1" key="1">
    <citation type="submission" date="2023-04" db="EMBL/GenBank/DDBJ databases">
        <title>Draft Genome sequencing of Naganishia species isolated from polar environments using Oxford Nanopore Technology.</title>
        <authorList>
            <person name="Leo P."/>
            <person name="Venkateswaran K."/>
        </authorList>
    </citation>
    <scope>NUCLEOTIDE SEQUENCE</scope>
    <source>
        <strain evidence="1">DBVPG 5303</strain>
    </source>
</reference>
<sequence>MEASTSTSPPPRVFPKKRIRIPGIEDLDLPSASSDAQPPKKKTKKPSPSPGIVYISRLPPGMTHQKVKHILTGYGDIGKIYAQQKDGKSSYMEFSKSLDTDYNLFARQLLYPLQITTNYTEAWVEFKDKKIAKVVADMLNATTIGGKKGDRWRDDIWTMKYLSGFKWEMLGEQVGKPTVRVVPLEDECCSDALLAYERQAHSARLRQELSKSRAEQSEYLRNVELARVLEKRKTKKQNQTGDSGNDATQNTTPQNSDKAQRVYKQKFLVDKSTEGRRKQSQTGETRGGGSADVMAGVLNNLF</sequence>